<comment type="caution">
    <text evidence="1">The sequence shown here is derived from an EMBL/GenBank/DDBJ whole genome shotgun (WGS) entry which is preliminary data.</text>
</comment>
<protein>
    <submittedName>
        <fullName evidence="1">Unnamed protein product</fullName>
    </submittedName>
</protein>
<accession>A0ACB5TJ67</accession>
<reference evidence="1" key="1">
    <citation type="submission" date="2023-04" db="EMBL/GenBank/DDBJ databases">
        <title>Ambrosiozyma monospora NBRC 10751.</title>
        <authorList>
            <person name="Ichikawa N."/>
            <person name="Sato H."/>
            <person name="Tonouchi N."/>
        </authorList>
    </citation>
    <scope>NUCLEOTIDE SEQUENCE</scope>
    <source>
        <strain evidence="1">NBRC 10751</strain>
    </source>
</reference>
<keyword evidence="2" id="KW-1185">Reference proteome</keyword>
<evidence type="ECO:0000313" key="2">
    <source>
        <dbReference type="Proteomes" id="UP001165064"/>
    </source>
</evidence>
<evidence type="ECO:0000313" key="1">
    <source>
        <dbReference type="EMBL" id="GME89767.1"/>
    </source>
</evidence>
<gene>
    <name evidence="1" type="ORF">Amon02_000857400</name>
</gene>
<dbReference type="EMBL" id="BSXS01007665">
    <property type="protein sequence ID" value="GME89767.1"/>
    <property type="molecule type" value="Genomic_DNA"/>
</dbReference>
<name>A0ACB5TJ67_AMBMO</name>
<organism evidence="1 2">
    <name type="scientific">Ambrosiozyma monospora</name>
    <name type="common">Yeast</name>
    <name type="synonym">Endomycopsis monosporus</name>
    <dbReference type="NCBI Taxonomy" id="43982"/>
    <lineage>
        <taxon>Eukaryota</taxon>
        <taxon>Fungi</taxon>
        <taxon>Dikarya</taxon>
        <taxon>Ascomycota</taxon>
        <taxon>Saccharomycotina</taxon>
        <taxon>Pichiomycetes</taxon>
        <taxon>Pichiales</taxon>
        <taxon>Pichiaceae</taxon>
        <taxon>Ambrosiozyma</taxon>
    </lineage>
</organism>
<proteinExistence type="predicted"/>
<dbReference type="Proteomes" id="UP001165064">
    <property type="component" value="Unassembled WGS sequence"/>
</dbReference>
<sequence>MSSILRLSLKPLTRSSPLLFTQKQPFLLRQFSSCSIKLQEAQAETSQPEQQQPQISSTKPIPQPTKEVPDVNTFLAKIGRDMTEHADLFENNWEKLFTISSKKLRDSGVDCQARKYILYWRDQFSKGQPLKTYHKLVKKNGGERNLRAYSAEKLIKDRIALAQLQKAYRKSAGQSKHQERLWNTLHYKKEHGLA</sequence>